<name>A0A3P6T1V2_ONCOC</name>
<evidence type="ECO:0000256" key="1">
    <source>
        <dbReference type="SAM" id="MobiDB-lite"/>
    </source>
</evidence>
<sequence length="21" mass="2345">FAPEIVPISNGRKMSRNIAED</sequence>
<dbReference type="Proteomes" id="UP000271087">
    <property type="component" value="Unassembled WGS sequence"/>
</dbReference>
<proteinExistence type="predicted"/>
<feature type="non-terminal residue" evidence="2">
    <location>
        <position position="1"/>
    </location>
</feature>
<feature type="region of interest" description="Disordered" evidence="1">
    <location>
        <begin position="1"/>
        <end position="21"/>
    </location>
</feature>
<gene>
    <name evidence="2" type="ORF">NOO_LOCUS6277</name>
</gene>
<protein>
    <submittedName>
        <fullName evidence="2">Uncharacterized protein</fullName>
    </submittedName>
</protein>
<evidence type="ECO:0000313" key="3">
    <source>
        <dbReference type="Proteomes" id="UP000271087"/>
    </source>
</evidence>
<reference evidence="2 3" key="1">
    <citation type="submission" date="2018-08" db="EMBL/GenBank/DDBJ databases">
        <authorList>
            <person name="Laetsch R D."/>
            <person name="Stevens L."/>
            <person name="Kumar S."/>
            <person name="Blaxter L. M."/>
        </authorList>
    </citation>
    <scope>NUCLEOTIDE SEQUENCE [LARGE SCALE GENOMIC DNA]</scope>
</reference>
<dbReference type="AlphaFoldDB" id="A0A3P6T1V2"/>
<organism evidence="2 3">
    <name type="scientific">Onchocerca ochengi</name>
    <name type="common">Filarial nematode worm</name>
    <dbReference type="NCBI Taxonomy" id="42157"/>
    <lineage>
        <taxon>Eukaryota</taxon>
        <taxon>Metazoa</taxon>
        <taxon>Ecdysozoa</taxon>
        <taxon>Nematoda</taxon>
        <taxon>Chromadorea</taxon>
        <taxon>Rhabditida</taxon>
        <taxon>Spirurina</taxon>
        <taxon>Spiruromorpha</taxon>
        <taxon>Filarioidea</taxon>
        <taxon>Onchocercidae</taxon>
        <taxon>Onchocerca</taxon>
    </lineage>
</organism>
<evidence type="ECO:0000313" key="2">
    <source>
        <dbReference type="EMBL" id="VDK81776.1"/>
    </source>
</evidence>
<dbReference type="EMBL" id="UYRW01001906">
    <property type="protein sequence ID" value="VDK81776.1"/>
    <property type="molecule type" value="Genomic_DNA"/>
</dbReference>
<accession>A0A3P6T1V2</accession>
<keyword evidence="3" id="KW-1185">Reference proteome</keyword>